<dbReference type="Proteomes" id="UP000634805">
    <property type="component" value="Unassembled WGS sequence"/>
</dbReference>
<proteinExistence type="predicted"/>
<comment type="caution">
    <text evidence="1">The sequence shown here is derived from an EMBL/GenBank/DDBJ whole genome shotgun (WGS) entry which is preliminary data.</text>
</comment>
<dbReference type="EMBL" id="CAJHIS010000014">
    <property type="protein sequence ID" value="CAD6493723.1"/>
    <property type="molecule type" value="Genomic_DNA"/>
</dbReference>
<gene>
    <name evidence="1" type="ORF">EMLJLAPB_00605</name>
</gene>
<reference evidence="1" key="1">
    <citation type="submission" date="2020-10" db="EMBL/GenBank/DDBJ databases">
        <authorList>
            <person name="Hahn C.J."/>
            <person name="Laso-Perez R."/>
            <person name="Vulcano F."/>
            <person name="Vaziourakis K.-M."/>
            <person name="Stokke R."/>
            <person name="Steen I.H."/>
            <person name="Teske A."/>
            <person name="Boetius A."/>
            <person name="Liebeke M."/>
            <person name="Amann R."/>
            <person name="Knittel K."/>
        </authorList>
    </citation>
    <scope>NUCLEOTIDE SEQUENCE</scope>
    <source>
        <strain evidence="1">Gfbio:e3339647-f889-4370-9287-4fb5cb688e4c:AG392D22_GoMArc1</strain>
    </source>
</reference>
<protein>
    <submittedName>
        <fullName evidence="1">Uncharacterized protein</fullName>
    </submittedName>
</protein>
<dbReference type="AlphaFoldDB" id="A0A811TDI9"/>
<accession>A0A811TDI9</accession>
<evidence type="ECO:0000313" key="1">
    <source>
        <dbReference type="EMBL" id="CAD6493723.1"/>
    </source>
</evidence>
<evidence type="ECO:0000313" key="2">
    <source>
        <dbReference type="Proteomes" id="UP000634805"/>
    </source>
</evidence>
<organism evidence="1 2">
    <name type="scientific">Candidatus Argoarchaeum ethanivorans</name>
    <dbReference type="NCBI Taxonomy" id="2608793"/>
    <lineage>
        <taxon>Archaea</taxon>
        <taxon>Methanobacteriati</taxon>
        <taxon>Methanobacteriota</taxon>
        <taxon>Stenosarchaea group</taxon>
        <taxon>Methanomicrobia</taxon>
        <taxon>Methanosarcinales</taxon>
        <taxon>Methanosarcinales incertae sedis</taxon>
        <taxon>GOM Arc I cluster</taxon>
        <taxon>Candidatus Argoarchaeum</taxon>
    </lineage>
</organism>
<name>A0A811TDI9_9EURY</name>
<sequence>MSQQFNFQTKIRSPGKVGIIQPQNIQNSTTEGTEYTEKTATVPSVFSVVNPEEIKKPRPTHDFKASFLRIPNVKLAS</sequence>